<gene>
    <name evidence="12" type="primary">rdgB</name>
    <name evidence="12" type="ORF">IAD22_07380</name>
</gene>
<reference evidence="12" key="2">
    <citation type="journal article" date="2021" name="PeerJ">
        <title>Extensive microbial diversity within the chicken gut microbiome revealed by metagenomics and culture.</title>
        <authorList>
            <person name="Gilroy R."/>
            <person name="Ravi A."/>
            <person name="Getino M."/>
            <person name="Pursley I."/>
            <person name="Horton D.L."/>
            <person name="Alikhan N.F."/>
            <person name="Baker D."/>
            <person name="Gharbi K."/>
            <person name="Hall N."/>
            <person name="Watson M."/>
            <person name="Adriaenssens E.M."/>
            <person name="Foster-Nyarko E."/>
            <person name="Jarju S."/>
            <person name="Secka A."/>
            <person name="Antonio M."/>
            <person name="Oren A."/>
            <person name="Chaudhuri R.R."/>
            <person name="La Ragione R."/>
            <person name="Hildebrand F."/>
            <person name="Pallen M.J."/>
        </authorList>
    </citation>
    <scope>NUCLEOTIDE SEQUENCE</scope>
    <source>
        <strain evidence="12">ChiGjej1B1-1684</strain>
    </source>
</reference>
<keyword evidence="7 10" id="KW-0546">Nucleotide metabolism</keyword>
<sequence>MKKFIIATNNAKKLVELDRILNPLGINAVTARDAGVDLGDVEETGTTFEENALIKAMSAFEKSGLPAIADDSGLMVDALDGRPGVYTARYGGEGLSDKERYMHLLDEMKDIPKDERTARFVSAICCVLSKDEVITVRGECVGKIAFEPSGEGGFGYDPIFLYEGKSFALLTPEEKDSISHRGKALRLLREELLKKNIDG</sequence>
<dbReference type="EMBL" id="DVNG01000110">
    <property type="protein sequence ID" value="HIU50819.1"/>
    <property type="molecule type" value="Genomic_DNA"/>
</dbReference>
<name>A0A9D1LZ88_9FIRM</name>
<feature type="binding site" evidence="10">
    <location>
        <position position="72"/>
    </location>
    <ligand>
        <name>substrate</name>
    </ligand>
</feature>
<evidence type="ECO:0000313" key="12">
    <source>
        <dbReference type="EMBL" id="HIU50819.1"/>
    </source>
</evidence>
<dbReference type="GO" id="GO:0005829">
    <property type="term" value="C:cytosol"/>
    <property type="evidence" value="ECO:0007669"/>
    <property type="project" value="TreeGrafter"/>
</dbReference>
<dbReference type="GO" id="GO:0000166">
    <property type="term" value="F:nucleotide binding"/>
    <property type="evidence" value="ECO:0007669"/>
    <property type="project" value="UniProtKB-KW"/>
</dbReference>
<feature type="active site" description="Proton acceptor" evidence="10">
    <location>
        <position position="71"/>
    </location>
</feature>
<evidence type="ECO:0000256" key="11">
    <source>
        <dbReference type="RuleBase" id="RU003781"/>
    </source>
</evidence>
<feature type="binding site" evidence="10">
    <location>
        <begin position="154"/>
        <end position="157"/>
    </location>
    <ligand>
        <name>substrate</name>
    </ligand>
</feature>
<dbReference type="Proteomes" id="UP000824118">
    <property type="component" value="Unassembled WGS sequence"/>
</dbReference>
<keyword evidence="3 10" id="KW-0479">Metal-binding</keyword>
<dbReference type="GO" id="GO:0036222">
    <property type="term" value="F:XTP diphosphatase activity"/>
    <property type="evidence" value="ECO:0007669"/>
    <property type="project" value="UniProtKB-UniRule"/>
</dbReference>
<feature type="binding site" evidence="10">
    <location>
        <position position="71"/>
    </location>
    <ligand>
        <name>Mg(2+)</name>
        <dbReference type="ChEBI" id="CHEBI:18420"/>
    </ligand>
</feature>
<dbReference type="InterPro" id="IPR020922">
    <property type="entry name" value="dITP/XTP_pyrophosphatase"/>
</dbReference>
<evidence type="ECO:0000256" key="9">
    <source>
        <dbReference type="ARBA" id="ARBA00052017"/>
    </source>
</evidence>
<dbReference type="SUPFAM" id="SSF52972">
    <property type="entry name" value="ITPase-like"/>
    <property type="match status" value="1"/>
</dbReference>
<keyword evidence="6 10" id="KW-0460">Magnesium</keyword>
<protein>
    <recommendedName>
        <fullName evidence="10">dITP/XTP pyrophosphatase</fullName>
        <ecNumber evidence="10">3.6.1.66</ecNumber>
    </recommendedName>
    <alternativeName>
        <fullName evidence="10">Non-canonical purine NTP pyrophosphatase</fullName>
    </alternativeName>
    <alternativeName>
        <fullName evidence="10">Non-standard purine NTP pyrophosphatase</fullName>
    </alternativeName>
    <alternativeName>
        <fullName evidence="10">Nucleoside-triphosphate diphosphatase</fullName>
    </alternativeName>
    <alternativeName>
        <fullName evidence="10">Nucleoside-triphosphate pyrophosphatase</fullName>
        <shortName evidence="10">NTPase</shortName>
    </alternativeName>
</protein>
<comment type="catalytic activity">
    <reaction evidence="8 10">
        <text>dITP + H2O = dIMP + diphosphate + H(+)</text>
        <dbReference type="Rhea" id="RHEA:28342"/>
        <dbReference type="ChEBI" id="CHEBI:15377"/>
        <dbReference type="ChEBI" id="CHEBI:15378"/>
        <dbReference type="ChEBI" id="CHEBI:33019"/>
        <dbReference type="ChEBI" id="CHEBI:61194"/>
        <dbReference type="ChEBI" id="CHEBI:61382"/>
        <dbReference type="EC" id="3.6.1.66"/>
    </reaction>
</comment>
<dbReference type="CDD" id="cd00515">
    <property type="entry name" value="HAM1"/>
    <property type="match status" value="1"/>
</dbReference>
<dbReference type="EC" id="3.6.1.66" evidence="10"/>
<evidence type="ECO:0000256" key="2">
    <source>
        <dbReference type="ARBA" id="ARBA00011738"/>
    </source>
</evidence>
<feature type="binding site" evidence="10">
    <location>
        <begin position="180"/>
        <end position="181"/>
    </location>
    <ligand>
        <name>substrate</name>
    </ligand>
</feature>
<dbReference type="Gene3D" id="3.90.950.10">
    <property type="match status" value="1"/>
</dbReference>
<dbReference type="Pfam" id="PF01725">
    <property type="entry name" value="Ham1p_like"/>
    <property type="match status" value="1"/>
</dbReference>
<evidence type="ECO:0000256" key="10">
    <source>
        <dbReference type="HAMAP-Rule" id="MF_01405"/>
    </source>
</evidence>
<reference evidence="12" key="1">
    <citation type="submission" date="2020-10" db="EMBL/GenBank/DDBJ databases">
        <authorList>
            <person name="Gilroy R."/>
        </authorList>
    </citation>
    <scope>NUCLEOTIDE SEQUENCE</scope>
    <source>
        <strain evidence="12">ChiGjej1B1-1684</strain>
    </source>
</reference>
<comment type="catalytic activity">
    <reaction evidence="9 10">
        <text>XTP + H2O = XMP + diphosphate + H(+)</text>
        <dbReference type="Rhea" id="RHEA:28610"/>
        <dbReference type="ChEBI" id="CHEBI:15377"/>
        <dbReference type="ChEBI" id="CHEBI:15378"/>
        <dbReference type="ChEBI" id="CHEBI:33019"/>
        <dbReference type="ChEBI" id="CHEBI:57464"/>
        <dbReference type="ChEBI" id="CHEBI:61314"/>
        <dbReference type="EC" id="3.6.1.66"/>
    </reaction>
</comment>
<feature type="binding site" evidence="10">
    <location>
        <position position="175"/>
    </location>
    <ligand>
        <name>substrate</name>
    </ligand>
</feature>
<evidence type="ECO:0000256" key="4">
    <source>
        <dbReference type="ARBA" id="ARBA00022741"/>
    </source>
</evidence>
<dbReference type="InterPro" id="IPR002637">
    <property type="entry name" value="RdgB/HAM1"/>
</dbReference>
<evidence type="ECO:0000256" key="7">
    <source>
        <dbReference type="ARBA" id="ARBA00023080"/>
    </source>
</evidence>
<dbReference type="GO" id="GO:0009146">
    <property type="term" value="P:purine nucleoside triphosphate catabolic process"/>
    <property type="evidence" value="ECO:0007669"/>
    <property type="project" value="UniProtKB-UniRule"/>
</dbReference>
<dbReference type="PANTHER" id="PTHR11067:SF9">
    <property type="entry name" value="INOSINE TRIPHOSPHATE PYROPHOSPHATASE"/>
    <property type="match status" value="1"/>
</dbReference>
<dbReference type="GO" id="GO:0035870">
    <property type="term" value="F:dITP diphosphatase activity"/>
    <property type="evidence" value="ECO:0007669"/>
    <property type="project" value="UniProtKB-UniRule"/>
</dbReference>
<comment type="cofactor">
    <cofactor evidence="10">
        <name>Mg(2+)</name>
        <dbReference type="ChEBI" id="CHEBI:18420"/>
    </cofactor>
    <text evidence="10">Binds 1 Mg(2+) ion per subunit.</text>
</comment>
<feature type="binding site" evidence="10">
    <location>
        <begin position="8"/>
        <end position="13"/>
    </location>
    <ligand>
        <name>substrate</name>
    </ligand>
</feature>
<keyword evidence="4 10" id="KW-0547">Nucleotide-binding</keyword>
<comment type="caution">
    <text evidence="12">The sequence shown here is derived from an EMBL/GenBank/DDBJ whole genome shotgun (WGS) entry which is preliminary data.</text>
</comment>
<evidence type="ECO:0000313" key="13">
    <source>
        <dbReference type="Proteomes" id="UP000824118"/>
    </source>
</evidence>
<dbReference type="FunFam" id="3.90.950.10:FF:000001">
    <property type="entry name" value="dITP/XTP pyrophosphatase"/>
    <property type="match status" value="1"/>
</dbReference>
<evidence type="ECO:0000256" key="3">
    <source>
        <dbReference type="ARBA" id="ARBA00022723"/>
    </source>
</evidence>
<keyword evidence="5 10" id="KW-0378">Hydrolase</keyword>
<dbReference type="InterPro" id="IPR029001">
    <property type="entry name" value="ITPase-like_fam"/>
</dbReference>
<dbReference type="PANTHER" id="PTHR11067">
    <property type="entry name" value="INOSINE TRIPHOSPHATE PYROPHOSPHATASE/HAM1 PROTEIN"/>
    <property type="match status" value="1"/>
</dbReference>
<feature type="binding site" evidence="10">
    <location>
        <position position="42"/>
    </location>
    <ligand>
        <name>Mg(2+)</name>
        <dbReference type="ChEBI" id="CHEBI:18420"/>
    </ligand>
</feature>
<dbReference type="GO" id="GO:0046872">
    <property type="term" value="F:metal ion binding"/>
    <property type="evidence" value="ECO:0007669"/>
    <property type="project" value="UniProtKB-KW"/>
</dbReference>
<comment type="catalytic activity">
    <reaction evidence="10">
        <text>ITP + H2O = IMP + diphosphate + H(+)</text>
        <dbReference type="Rhea" id="RHEA:29399"/>
        <dbReference type="ChEBI" id="CHEBI:15377"/>
        <dbReference type="ChEBI" id="CHEBI:15378"/>
        <dbReference type="ChEBI" id="CHEBI:33019"/>
        <dbReference type="ChEBI" id="CHEBI:58053"/>
        <dbReference type="ChEBI" id="CHEBI:61402"/>
        <dbReference type="EC" id="3.6.1.66"/>
    </reaction>
</comment>
<dbReference type="HAMAP" id="MF_01405">
    <property type="entry name" value="Non_canon_purine_NTPase"/>
    <property type="match status" value="1"/>
</dbReference>
<dbReference type="AlphaFoldDB" id="A0A9D1LZ88"/>
<comment type="similarity">
    <text evidence="1 10 11">Belongs to the HAM1 NTPase family.</text>
</comment>
<dbReference type="GO" id="GO:0009117">
    <property type="term" value="P:nucleotide metabolic process"/>
    <property type="evidence" value="ECO:0007669"/>
    <property type="project" value="UniProtKB-KW"/>
</dbReference>
<evidence type="ECO:0000256" key="5">
    <source>
        <dbReference type="ARBA" id="ARBA00022801"/>
    </source>
</evidence>
<evidence type="ECO:0000256" key="6">
    <source>
        <dbReference type="ARBA" id="ARBA00022842"/>
    </source>
</evidence>
<organism evidence="12 13">
    <name type="scientific">Candidatus Limousia pullorum</name>
    <dbReference type="NCBI Taxonomy" id="2840860"/>
    <lineage>
        <taxon>Bacteria</taxon>
        <taxon>Bacillati</taxon>
        <taxon>Bacillota</taxon>
        <taxon>Clostridia</taxon>
        <taxon>Eubacteriales</taxon>
        <taxon>Oscillospiraceae</taxon>
        <taxon>Oscillospiraceae incertae sedis</taxon>
        <taxon>Candidatus Limousia</taxon>
    </lineage>
</organism>
<dbReference type="NCBIfam" id="TIGR00042">
    <property type="entry name" value="RdgB/HAM1 family non-canonical purine NTP pyrophosphatase"/>
    <property type="match status" value="1"/>
</dbReference>
<evidence type="ECO:0000256" key="1">
    <source>
        <dbReference type="ARBA" id="ARBA00008023"/>
    </source>
</evidence>
<proteinExistence type="inferred from homology"/>
<dbReference type="GO" id="GO:0017111">
    <property type="term" value="F:ribonucleoside triphosphate phosphatase activity"/>
    <property type="evidence" value="ECO:0007669"/>
    <property type="project" value="InterPro"/>
</dbReference>
<dbReference type="GO" id="GO:0036220">
    <property type="term" value="F:ITP diphosphatase activity"/>
    <property type="evidence" value="ECO:0007669"/>
    <property type="project" value="UniProtKB-UniRule"/>
</dbReference>
<comment type="function">
    <text evidence="10">Pyrophosphatase that catalyzes the hydrolysis of nucleoside triphosphates to their monophosphate derivatives, with a high preference for the non-canonical purine nucleotides XTP (xanthosine triphosphate), dITP (deoxyinosine triphosphate) and ITP. Seems to function as a house-cleaning enzyme that removes non-canonical purine nucleotides from the nucleotide pool, thus preventing their incorporation into DNA/RNA and avoiding chromosomal lesions.</text>
</comment>
<evidence type="ECO:0000256" key="8">
    <source>
        <dbReference type="ARBA" id="ARBA00051875"/>
    </source>
</evidence>
<comment type="subunit">
    <text evidence="2 10">Homodimer.</text>
</comment>
<accession>A0A9D1LZ88</accession>